<dbReference type="InterPro" id="IPR006944">
    <property type="entry name" value="Phage/GTA_portal"/>
</dbReference>
<proteinExistence type="predicted"/>
<protein>
    <submittedName>
        <fullName evidence="2">Phage portal protein</fullName>
    </submittedName>
</protein>
<organism evidence="2 3">
    <name type="scientific">Kaistia terrae</name>
    <dbReference type="NCBI Taxonomy" id="537017"/>
    <lineage>
        <taxon>Bacteria</taxon>
        <taxon>Pseudomonadati</taxon>
        <taxon>Pseudomonadota</taxon>
        <taxon>Alphaproteobacteria</taxon>
        <taxon>Hyphomicrobiales</taxon>
        <taxon>Kaistiaceae</taxon>
        <taxon>Kaistia</taxon>
    </lineage>
</organism>
<dbReference type="Pfam" id="PF04860">
    <property type="entry name" value="Phage_portal"/>
    <property type="match status" value="1"/>
</dbReference>
<dbReference type="EMBL" id="JBHSML010000032">
    <property type="protein sequence ID" value="MFC5519158.1"/>
    <property type="molecule type" value="Genomic_DNA"/>
</dbReference>
<evidence type="ECO:0000256" key="1">
    <source>
        <dbReference type="SAM" id="MobiDB-lite"/>
    </source>
</evidence>
<gene>
    <name evidence="2" type="ORF">ACFPP9_25560</name>
</gene>
<reference evidence="3" key="1">
    <citation type="journal article" date="2019" name="Int. J. Syst. Evol. Microbiol.">
        <title>The Global Catalogue of Microorganisms (GCM) 10K type strain sequencing project: providing services to taxonomists for standard genome sequencing and annotation.</title>
        <authorList>
            <consortium name="The Broad Institute Genomics Platform"/>
            <consortium name="The Broad Institute Genome Sequencing Center for Infectious Disease"/>
            <person name="Wu L."/>
            <person name="Ma J."/>
        </authorList>
    </citation>
    <scope>NUCLEOTIDE SEQUENCE [LARGE SCALE GENOMIC DNA]</scope>
    <source>
        <strain evidence="3">KACC 12633</strain>
    </source>
</reference>
<evidence type="ECO:0000313" key="2">
    <source>
        <dbReference type="EMBL" id="MFC5519158.1"/>
    </source>
</evidence>
<dbReference type="NCBIfam" id="TIGR01537">
    <property type="entry name" value="portal_HK97"/>
    <property type="match status" value="1"/>
</dbReference>
<comment type="caution">
    <text evidence="2">The sequence shown here is derived from an EMBL/GenBank/DDBJ whole genome shotgun (WGS) entry which is preliminary data.</text>
</comment>
<dbReference type="InterPro" id="IPR006427">
    <property type="entry name" value="Portal_HK97"/>
</dbReference>
<keyword evidence="3" id="KW-1185">Reference proteome</keyword>
<dbReference type="Proteomes" id="UP001596150">
    <property type="component" value="Unassembled WGS sequence"/>
</dbReference>
<feature type="region of interest" description="Disordered" evidence="1">
    <location>
        <begin position="373"/>
        <end position="415"/>
    </location>
</feature>
<dbReference type="RefSeq" id="WP_266346135.1">
    <property type="nucleotide sequence ID" value="NZ_JAPKNH010000013.1"/>
</dbReference>
<sequence>MAGIRAQGEQIAVRDLGDPVIRDFMRGGTETKSGAVVTPDGLMRVSVAWRCIGLISGAVANLPRDIIIRVDERHREPAVDHPVRNLLTRKPNHWQTPEEFIRQLQAHVLIRGNGYALKVKVGKRITALLPMHPDRVSVVQLPDLSLDYTYHRPNGAQIRLKADDVFHLRGLSLDGVTGLSVISYMREAVGLAIQAETAGARLFKHGVIAGQVYEHPDRMSPEAYGRLKQSIEEKYAGAENAHKAIILEEGMKASDKVAMTAADAEFIAVREFQRQDIATFYGVPPHMIGAGAGHNSNASPGMLQMSTLFVQYSLQDHLTMWQGAIRRDLLDGGDPRLEARFYTTGLLRGDPAARWETYKSGLDRGVYSPDEVRSYEDINPRPDGKGGEYTVASNLVGNRADNSKEKDQNVDPAAS</sequence>
<name>A0ABW0Q444_9HYPH</name>
<accession>A0ABW0Q444</accession>
<evidence type="ECO:0000313" key="3">
    <source>
        <dbReference type="Proteomes" id="UP001596150"/>
    </source>
</evidence>
<feature type="compositionally biased region" description="Basic and acidic residues" evidence="1">
    <location>
        <begin position="373"/>
        <end position="386"/>
    </location>
</feature>